<evidence type="ECO:0000313" key="3">
    <source>
        <dbReference type="Proteomes" id="UP001160148"/>
    </source>
</evidence>
<reference evidence="2 3" key="1">
    <citation type="submission" date="2023-01" db="EMBL/GenBank/DDBJ databases">
        <authorList>
            <person name="Whitehead M."/>
        </authorList>
    </citation>
    <scope>NUCLEOTIDE SEQUENCE [LARGE SCALE GENOMIC DNA]</scope>
</reference>
<name>A0AAV0WEK0_9HEMI</name>
<dbReference type="GO" id="GO:0016020">
    <property type="term" value="C:membrane"/>
    <property type="evidence" value="ECO:0007669"/>
    <property type="project" value="InterPro"/>
</dbReference>
<dbReference type="InterPro" id="IPR010989">
    <property type="entry name" value="SNARE"/>
</dbReference>
<proteinExistence type="predicted"/>
<feature type="region of interest" description="Disordered" evidence="1">
    <location>
        <begin position="154"/>
        <end position="178"/>
    </location>
</feature>
<dbReference type="EMBL" id="CARXXK010000002">
    <property type="protein sequence ID" value="CAI6354435.1"/>
    <property type="molecule type" value="Genomic_DNA"/>
</dbReference>
<dbReference type="SUPFAM" id="SSF47661">
    <property type="entry name" value="t-snare proteins"/>
    <property type="match status" value="1"/>
</dbReference>
<dbReference type="AlphaFoldDB" id="A0AAV0WEK0"/>
<evidence type="ECO:0000313" key="2">
    <source>
        <dbReference type="EMBL" id="CAI6354435.1"/>
    </source>
</evidence>
<keyword evidence="3" id="KW-1185">Reference proteome</keyword>
<sequence>MNYSRELRQKTELQKEFEKTLTSQLDSLIINWNFTLEYIAETDYDKVKFKEEYKKLTKTLKDVRDTLLLKLEAIDDLSTFKEMSRSRTNSFSLCTDERSNFQSVVNKLEHEVKNLKSKLNESDQLKNQLKSELNVTKQLYKSLEENLKKMSEYSSQLENEREMKKKEYLEKDQQLNHV</sequence>
<feature type="compositionally biased region" description="Basic and acidic residues" evidence="1">
    <location>
        <begin position="158"/>
        <end position="178"/>
    </location>
</feature>
<gene>
    <name evidence="2" type="ORF">MEUPH1_LOCUS10439</name>
</gene>
<comment type="caution">
    <text evidence="2">The sequence shown here is derived from an EMBL/GenBank/DDBJ whole genome shotgun (WGS) entry which is preliminary data.</text>
</comment>
<evidence type="ECO:0000256" key="1">
    <source>
        <dbReference type="SAM" id="MobiDB-lite"/>
    </source>
</evidence>
<organism evidence="2 3">
    <name type="scientific">Macrosiphum euphorbiae</name>
    <name type="common">potato aphid</name>
    <dbReference type="NCBI Taxonomy" id="13131"/>
    <lineage>
        <taxon>Eukaryota</taxon>
        <taxon>Metazoa</taxon>
        <taxon>Ecdysozoa</taxon>
        <taxon>Arthropoda</taxon>
        <taxon>Hexapoda</taxon>
        <taxon>Insecta</taxon>
        <taxon>Pterygota</taxon>
        <taxon>Neoptera</taxon>
        <taxon>Paraneoptera</taxon>
        <taxon>Hemiptera</taxon>
        <taxon>Sternorrhyncha</taxon>
        <taxon>Aphidomorpha</taxon>
        <taxon>Aphidoidea</taxon>
        <taxon>Aphididae</taxon>
        <taxon>Macrosiphini</taxon>
        <taxon>Macrosiphum</taxon>
    </lineage>
</organism>
<protein>
    <submittedName>
        <fullName evidence="2">Uncharacterized protein</fullName>
    </submittedName>
</protein>
<dbReference type="Proteomes" id="UP001160148">
    <property type="component" value="Unassembled WGS sequence"/>
</dbReference>
<accession>A0AAV0WEK0</accession>
<dbReference type="GO" id="GO:0016192">
    <property type="term" value="P:vesicle-mediated transport"/>
    <property type="evidence" value="ECO:0007669"/>
    <property type="project" value="InterPro"/>
</dbReference>